<evidence type="ECO:0000256" key="5">
    <source>
        <dbReference type="ARBA" id="ARBA00022679"/>
    </source>
</evidence>
<gene>
    <name evidence="10" type="ORF">BJX66DRAFT_325707</name>
</gene>
<dbReference type="PANTHER" id="PTHR11048">
    <property type="entry name" value="PRENYLTRANSFERASES"/>
    <property type="match status" value="1"/>
</dbReference>
<evidence type="ECO:0000313" key="10">
    <source>
        <dbReference type="EMBL" id="KAL2793923.1"/>
    </source>
</evidence>
<comment type="pathway">
    <text evidence="3">Secondary metabolite biosynthesis; terpenoid biosynthesis.</text>
</comment>
<sequence>MAHTKRDLNQLAIDLLVLSRFNRYNPLLATFAGVWATLLAGSDRIAHSQRQDAQDTHTFSPKYVLQQALLCFTCSFVFCGAGMVWNDWIDLHIDRNVARTKNRPLARGAVSTSEALLWMGAQYVASWVLVFWMLEGENVPAAMLPVTLSTILYPFAKRPIFRRLHIYPQYLLGFTLAYPSLIGVLAIKGAHQPLPACISESLPLAIMVFAWTLYLNTAYSYQDIEDDTKMDVNSAYVLAGPVYIHYLLLLLAGLTLGALGWQLAGQGSEWLWGSWVGVWVWSFAGQLLRFDARRPESGGALHRENFLLGVWTVGVCVVELVL</sequence>
<dbReference type="InterPro" id="IPR044878">
    <property type="entry name" value="UbiA_sf"/>
</dbReference>
<evidence type="ECO:0000256" key="8">
    <source>
        <dbReference type="ARBA" id="ARBA00023136"/>
    </source>
</evidence>
<proteinExistence type="inferred from homology"/>
<keyword evidence="11" id="KW-1185">Reference proteome</keyword>
<dbReference type="CDD" id="cd13959">
    <property type="entry name" value="PT_UbiA_COQ2"/>
    <property type="match status" value="1"/>
</dbReference>
<feature type="transmembrane region" description="Helical" evidence="9">
    <location>
        <begin position="63"/>
        <end position="85"/>
    </location>
</feature>
<comment type="cofactor">
    <cofactor evidence="1">
        <name>Mg(2+)</name>
        <dbReference type="ChEBI" id="CHEBI:18420"/>
    </cofactor>
</comment>
<evidence type="ECO:0000256" key="4">
    <source>
        <dbReference type="ARBA" id="ARBA00005985"/>
    </source>
</evidence>
<feature type="transmembrane region" description="Helical" evidence="9">
    <location>
        <begin position="270"/>
        <end position="288"/>
    </location>
</feature>
<dbReference type="InterPro" id="IPR039653">
    <property type="entry name" value="Prenyltransferase"/>
</dbReference>
<dbReference type="Proteomes" id="UP001610563">
    <property type="component" value="Unassembled WGS sequence"/>
</dbReference>
<comment type="subcellular location">
    <subcellularLocation>
        <location evidence="2">Membrane</location>
        <topology evidence="2">Multi-pass membrane protein</topology>
    </subcellularLocation>
</comment>
<dbReference type="InterPro" id="IPR000537">
    <property type="entry name" value="UbiA_prenyltransferase"/>
</dbReference>
<comment type="similarity">
    <text evidence="4">Belongs to the UbiA prenyltransferase family.</text>
</comment>
<feature type="transmembrane region" description="Helical" evidence="9">
    <location>
        <begin position="170"/>
        <end position="190"/>
    </location>
</feature>
<dbReference type="InterPro" id="IPR030470">
    <property type="entry name" value="UbiA_prenylTrfase_CS"/>
</dbReference>
<keyword evidence="6 9" id="KW-0812">Transmembrane</keyword>
<evidence type="ECO:0000256" key="1">
    <source>
        <dbReference type="ARBA" id="ARBA00001946"/>
    </source>
</evidence>
<evidence type="ECO:0000256" key="6">
    <source>
        <dbReference type="ARBA" id="ARBA00022692"/>
    </source>
</evidence>
<keyword evidence="8 9" id="KW-0472">Membrane</keyword>
<organism evidence="10 11">
    <name type="scientific">Aspergillus keveii</name>
    <dbReference type="NCBI Taxonomy" id="714993"/>
    <lineage>
        <taxon>Eukaryota</taxon>
        <taxon>Fungi</taxon>
        <taxon>Dikarya</taxon>
        <taxon>Ascomycota</taxon>
        <taxon>Pezizomycotina</taxon>
        <taxon>Eurotiomycetes</taxon>
        <taxon>Eurotiomycetidae</taxon>
        <taxon>Eurotiales</taxon>
        <taxon>Aspergillaceae</taxon>
        <taxon>Aspergillus</taxon>
        <taxon>Aspergillus subgen. Nidulantes</taxon>
    </lineage>
</organism>
<reference evidence="10 11" key="1">
    <citation type="submission" date="2024-07" db="EMBL/GenBank/DDBJ databases">
        <title>Section-level genome sequencing and comparative genomics of Aspergillus sections Usti and Cavernicolus.</title>
        <authorList>
            <consortium name="Lawrence Berkeley National Laboratory"/>
            <person name="Nybo J.L."/>
            <person name="Vesth T.C."/>
            <person name="Theobald S."/>
            <person name="Frisvad J.C."/>
            <person name="Larsen T.O."/>
            <person name="Kjaerboelling I."/>
            <person name="Rothschild-Mancinelli K."/>
            <person name="Lyhne E.K."/>
            <person name="Kogle M.E."/>
            <person name="Barry K."/>
            <person name="Clum A."/>
            <person name="Na H."/>
            <person name="Ledsgaard L."/>
            <person name="Lin J."/>
            <person name="Lipzen A."/>
            <person name="Kuo A."/>
            <person name="Riley R."/>
            <person name="Mondo S."/>
            <person name="Labutti K."/>
            <person name="Haridas S."/>
            <person name="Pangalinan J."/>
            <person name="Salamov A.A."/>
            <person name="Simmons B.A."/>
            <person name="Magnuson J.K."/>
            <person name="Chen J."/>
            <person name="Drula E."/>
            <person name="Henrissat B."/>
            <person name="Wiebenga A."/>
            <person name="Lubbers R.J."/>
            <person name="Gomes A.C."/>
            <person name="Makela M.R."/>
            <person name="Stajich J."/>
            <person name="Grigoriev I.V."/>
            <person name="Mortensen U.H."/>
            <person name="De Vries R.P."/>
            <person name="Baker S.E."/>
            <person name="Andersen M.R."/>
        </authorList>
    </citation>
    <scope>NUCLEOTIDE SEQUENCE [LARGE SCALE GENOMIC DNA]</scope>
    <source>
        <strain evidence="10 11">CBS 209.92</strain>
    </source>
</reference>
<protein>
    <submittedName>
        <fullName evidence="10">UbiA prenyltransferase family-domain-containing protein</fullName>
    </submittedName>
</protein>
<dbReference type="PROSITE" id="PS00943">
    <property type="entry name" value="UBIA"/>
    <property type="match status" value="1"/>
</dbReference>
<dbReference type="Gene3D" id="1.20.120.1780">
    <property type="entry name" value="UbiA prenyltransferase"/>
    <property type="match status" value="1"/>
</dbReference>
<keyword evidence="5" id="KW-0808">Transferase</keyword>
<evidence type="ECO:0000256" key="7">
    <source>
        <dbReference type="ARBA" id="ARBA00022989"/>
    </source>
</evidence>
<evidence type="ECO:0000256" key="2">
    <source>
        <dbReference type="ARBA" id="ARBA00004141"/>
    </source>
</evidence>
<evidence type="ECO:0000256" key="3">
    <source>
        <dbReference type="ARBA" id="ARBA00004721"/>
    </source>
</evidence>
<feature type="transmembrane region" description="Helical" evidence="9">
    <location>
        <begin position="24"/>
        <end position="42"/>
    </location>
</feature>
<feature type="transmembrane region" description="Helical" evidence="9">
    <location>
        <begin position="115"/>
        <end position="134"/>
    </location>
</feature>
<name>A0ABR4G4G7_9EURO</name>
<accession>A0ABR4G4G7</accession>
<dbReference type="Pfam" id="PF01040">
    <property type="entry name" value="UbiA"/>
    <property type="match status" value="1"/>
</dbReference>
<evidence type="ECO:0000256" key="9">
    <source>
        <dbReference type="SAM" id="Phobius"/>
    </source>
</evidence>
<evidence type="ECO:0000313" key="11">
    <source>
        <dbReference type="Proteomes" id="UP001610563"/>
    </source>
</evidence>
<feature type="transmembrane region" description="Helical" evidence="9">
    <location>
        <begin position="242"/>
        <end position="264"/>
    </location>
</feature>
<keyword evidence="7 9" id="KW-1133">Transmembrane helix</keyword>
<dbReference type="EMBL" id="JBFTWV010000051">
    <property type="protein sequence ID" value="KAL2793923.1"/>
    <property type="molecule type" value="Genomic_DNA"/>
</dbReference>
<comment type="caution">
    <text evidence="10">The sequence shown here is derived from an EMBL/GenBank/DDBJ whole genome shotgun (WGS) entry which is preliminary data.</text>
</comment>
<feature type="transmembrane region" description="Helical" evidence="9">
    <location>
        <begin position="202"/>
        <end position="221"/>
    </location>
</feature>
<dbReference type="Gene3D" id="1.10.357.140">
    <property type="entry name" value="UbiA prenyltransferase"/>
    <property type="match status" value="1"/>
</dbReference>
<dbReference type="PANTHER" id="PTHR11048:SF28">
    <property type="entry name" value="4-HYDROXYBENZOATE POLYPRENYLTRANSFERASE, MITOCHONDRIAL"/>
    <property type="match status" value="1"/>
</dbReference>